<evidence type="ECO:0000256" key="7">
    <source>
        <dbReference type="HAMAP-Rule" id="MF_00372"/>
    </source>
</evidence>
<keyword evidence="5 7" id="KW-0862">Zinc</keyword>
<feature type="binding site" evidence="7">
    <location>
        <position position="247"/>
    </location>
    <ligand>
        <name>Fe(3+)</name>
        <dbReference type="ChEBI" id="CHEBI:29034"/>
    </ligand>
</feature>
<feature type="binding site" evidence="7">
    <location>
        <position position="182"/>
    </location>
    <ligand>
        <name>4-imidazolone-5-propanoate</name>
        <dbReference type="ChEBI" id="CHEBI:77893"/>
    </ligand>
</feature>
<dbReference type="Pfam" id="PF01979">
    <property type="entry name" value="Amidohydro_1"/>
    <property type="match status" value="1"/>
</dbReference>
<keyword evidence="7" id="KW-0963">Cytoplasm</keyword>
<evidence type="ECO:0000259" key="8">
    <source>
        <dbReference type="Pfam" id="PF01979"/>
    </source>
</evidence>
<feature type="binding site" evidence="7">
    <location>
        <position position="250"/>
    </location>
    <ligand>
        <name>4-imidazolone-5-propanoate</name>
        <dbReference type="ChEBI" id="CHEBI:77893"/>
    </ligand>
</feature>
<comment type="subcellular location">
    <subcellularLocation>
        <location evidence="7">Cytoplasm</location>
    </subcellularLocation>
</comment>
<evidence type="ECO:0000256" key="3">
    <source>
        <dbReference type="ARBA" id="ARBA00022801"/>
    </source>
</evidence>
<comment type="function">
    <text evidence="7">Catalyzes the hydrolytic cleavage of the carbon-nitrogen bond in imidazolone-5-propanoate to yield N-formimidoyl-L-glutamate. It is the third step in the universal histidine degradation pathway.</text>
</comment>
<feature type="binding site" evidence="7">
    <location>
        <position position="327"/>
    </location>
    <ligand>
        <name>4-imidazolone-5-propanoate</name>
        <dbReference type="ChEBI" id="CHEBI:77893"/>
    </ligand>
</feature>
<keyword evidence="3 7" id="KW-0378">Hydrolase</keyword>
<dbReference type="GO" id="GO:0005737">
    <property type="term" value="C:cytoplasm"/>
    <property type="evidence" value="ECO:0007669"/>
    <property type="project" value="UniProtKB-SubCell"/>
</dbReference>
<dbReference type="HAMAP" id="MF_00372">
    <property type="entry name" value="HutI"/>
    <property type="match status" value="1"/>
</dbReference>
<feature type="binding site" evidence="7">
    <location>
        <position position="326"/>
    </location>
    <ligand>
        <name>N-formimidoyl-L-glutamate</name>
        <dbReference type="ChEBI" id="CHEBI:58928"/>
    </ligand>
</feature>
<feature type="binding site" evidence="7">
    <location>
        <position position="86"/>
    </location>
    <ligand>
        <name>4-imidazolone-5-propanoate</name>
        <dbReference type="ChEBI" id="CHEBI:77893"/>
    </ligand>
</feature>
<dbReference type="Gene3D" id="3.20.20.140">
    <property type="entry name" value="Metal-dependent hydrolases"/>
    <property type="match status" value="1"/>
</dbReference>
<dbReference type="GO" id="GO:0005506">
    <property type="term" value="F:iron ion binding"/>
    <property type="evidence" value="ECO:0007669"/>
    <property type="project" value="UniProtKB-UniRule"/>
</dbReference>
<protein>
    <recommendedName>
        <fullName evidence="1 7">Imidazolonepropionase</fullName>
        <ecNumber evidence="1 7">3.5.2.7</ecNumber>
    </recommendedName>
    <alternativeName>
        <fullName evidence="7">Imidazolone-5-propionate hydrolase</fullName>
    </alternativeName>
</protein>
<dbReference type="PANTHER" id="PTHR42752">
    <property type="entry name" value="IMIDAZOLONEPROPIONASE"/>
    <property type="match status" value="1"/>
</dbReference>
<feature type="domain" description="Amidohydrolase-related" evidence="8">
    <location>
        <begin position="68"/>
        <end position="409"/>
    </location>
</feature>
<gene>
    <name evidence="7" type="primary">hutI</name>
    <name evidence="9" type="ORF">SAMN04487931_105119</name>
</gene>
<dbReference type="PANTHER" id="PTHR42752:SF1">
    <property type="entry name" value="IMIDAZOLONEPROPIONASE-RELATED"/>
    <property type="match status" value="1"/>
</dbReference>
<dbReference type="FunFam" id="3.20.20.140:FF:000007">
    <property type="entry name" value="Imidazolonepropionase"/>
    <property type="match status" value="1"/>
</dbReference>
<feature type="binding site" evidence="7">
    <location>
        <position position="324"/>
    </location>
    <ligand>
        <name>N-formimidoyl-L-glutamate</name>
        <dbReference type="ChEBI" id="CHEBI:58928"/>
    </ligand>
</feature>
<reference evidence="10" key="1">
    <citation type="submission" date="2016-10" db="EMBL/GenBank/DDBJ databases">
        <authorList>
            <person name="Varghese N."/>
            <person name="Submissions S."/>
        </authorList>
    </citation>
    <scope>NUCLEOTIDE SEQUENCE [LARGE SCALE GENOMIC DNA]</scope>
    <source>
        <strain evidence="10">DSM 3384</strain>
    </source>
</reference>
<dbReference type="InterPro" id="IPR011059">
    <property type="entry name" value="Metal-dep_hydrolase_composite"/>
</dbReference>
<dbReference type="Gene3D" id="2.30.40.10">
    <property type="entry name" value="Urease, subunit C, domain 1"/>
    <property type="match status" value="1"/>
</dbReference>
<dbReference type="SUPFAM" id="SSF51338">
    <property type="entry name" value="Composite domain of metallo-dependent hydrolases"/>
    <property type="match status" value="1"/>
</dbReference>
<comment type="pathway">
    <text evidence="7">Amino-acid degradation; L-histidine degradation into L-glutamate; N-formimidoyl-L-glutamate from L-histidine: step 3/3.</text>
</comment>
<dbReference type="AlphaFoldDB" id="A0A1H2GBL3"/>
<keyword evidence="10" id="KW-1185">Reference proteome</keyword>
<feature type="binding site" evidence="7">
    <location>
        <position position="322"/>
    </location>
    <ligand>
        <name>Fe(3+)</name>
        <dbReference type="ChEBI" id="CHEBI:29034"/>
    </ligand>
</feature>
<dbReference type="InterPro" id="IPR005920">
    <property type="entry name" value="HutI"/>
</dbReference>
<evidence type="ECO:0000256" key="6">
    <source>
        <dbReference type="ARBA" id="ARBA00023004"/>
    </source>
</evidence>
<feature type="binding site" evidence="7">
    <location>
        <position position="77"/>
    </location>
    <ligand>
        <name>Fe(3+)</name>
        <dbReference type="ChEBI" id="CHEBI:29034"/>
    </ligand>
</feature>
<dbReference type="UniPathway" id="UPA00379">
    <property type="reaction ID" value="UER00551"/>
</dbReference>
<accession>A0A1H2GBL3</accession>
<dbReference type="CDD" id="cd01296">
    <property type="entry name" value="Imidazolone-5PH"/>
    <property type="match status" value="1"/>
</dbReference>
<dbReference type="GO" id="GO:0019556">
    <property type="term" value="P:L-histidine catabolic process to glutamate and formamide"/>
    <property type="evidence" value="ECO:0007669"/>
    <property type="project" value="UniProtKB-UniRule"/>
</dbReference>
<feature type="binding site" evidence="7">
    <location>
        <position position="247"/>
    </location>
    <ligand>
        <name>Zn(2+)</name>
        <dbReference type="ChEBI" id="CHEBI:29105"/>
    </ligand>
</feature>
<evidence type="ECO:0000256" key="4">
    <source>
        <dbReference type="ARBA" id="ARBA00022808"/>
    </source>
</evidence>
<dbReference type="EC" id="3.5.2.7" evidence="1 7"/>
<organism evidence="9 10">
    <name type="scientific">Desulfobacula phenolica</name>
    <dbReference type="NCBI Taxonomy" id="90732"/>
    <lineage>
        <taxon>Bacteria</taxon>
        <taxon>Pseudomonadati</taxon>
        <taxon>Thermodesulfobacteriota</taxon>
        <taxon>Desulfobacteria</taxon>
        <taxon>Desulfobacterales</taxon>
        <taxon>Desulfobacteraceae</taxon>
        <taxon>Desulfobacula</taxon>
    </lineage>
</organism>
<comment type="cofactor">
    <cofactor evidence="7">
        <name>Zn(2+)</name>
        <dbReference type="ChEBI" id="CHEBI:29105"/>
    </cofactor>
    <cofactor evidence="7">
        <name>Fe(3+)</name>
        <dbReference type="ChEBI" id="CHEBI:29034"/>
    </cofactor>
    <text evidence="7">Binds 1 zinc or iron ion per subunit.</text>
</comment>
<feature type="binding site" evidence="7">
    <location>
        <position position="149"/>
    </location>
    <ligand>
        <name>N-formimidoyl-L-glutamate</name>
        <dbReference type="ChEBI" id="CHEBI:58928"/>
    </ligand>
</feature>
<evidence type="ECO:0000256" key="5">
    <source>
        <dbReference type="ARBA" id="ARBA00022833"/>
    </source>
</evidence>
<name>A0A1H2GBL3_9BACT</name>
<feature type="binding site" evidence="7">
    <location>
        <position position="79"/>
    </location>
    <ligand>
        <name>Zn(2+)</name>
        <dbReference type="ChEBI" id="CHEBI:29105"/>
    </ligand>
</feature>
<keyword evidence="2 7" id="KW-0479">Metal-binding</keyword>
<comment type="similarity">
    <text evidence="7">Belongs to the metallo-dependent hydrolases superfamily. HutI family.</text>
</comment>
<proteinExistence type="inferred from homology"/>
<dbReference type="GO" id="GO:0008270">
    <property type="term" value="F:zinc ion binding"/>
    <property type="evidence" value="ECO:0007669"/>
    <property type="project" value="UniProtKB-UniRule"/>
</dbReference>
<evidence type="ECO:0000313" key="10">
    <source>
        <dbReference type="Proteomes" id="UP000199608"/>
    </source>
</evidence>
<feature type="binding site" evidence="7">
    <location>
        <position position="322"/>
    </location>
    <ligand>
        <name>Zn(2+)</name>
        <dbReference type="ChEBI" id="CHEBI:29105"/>
    </ligand>
</feature>
<evidence type="ECO:0000313" key="9">
    <source>
        <dbReference type="EMBL" id="SDU17126.1"/>
    </source>
</evidence>
<feature type="binding site" evidence="7">
    <location>
        <position position="77"/>
    </location>
    <ligand>
        <name>Zn(2+)</name>
        <dbReference type="ChEBI" id="CHEBI:29105"/>
    </ligand>
</feature>
<dbReference type="InterPro" id="IPR032466">
    <property type="entry name" value="Metal_Hydrolase"/>
</dbReference>
<dbReference type="SUPFAM" id="SSF51556">
    <property type="entry name" value="Metallo-dependent hydrolases"/>
    <property type="match status" value="1"/>
</dbReference>
<dbReference type="EMBL" id="FNLL01000005">
    <property type="protein sequence ID" value="SDU17126.1"/>
    <property type="molecule type" value="Genomic_DNA"/>
</dbReference>
<comment type="catalytic activity">
    <reaction evidence="7">
        <text>4-imidazolone-5-propanoate + H2O = N-formimidoyl-L-glutamate</text>
        <dbReference type="Rhea" id="RHEA:23660"/>
        <dbReference type="ChEBI" id="CHEBI:15377"/>
        <dbReference type="ChEBI" id="CHEBI:58928"/>
        <dbReference type="ChEBI" id="CHEBI:77893"/>
        <dbReference type="EC" id="3.5.2.7"/>
    </reaction>
</comment>
<evidence type="ECO:0000256" key="2">
    <source>
        <dbReference type="ARBA" id="ARBA00022723"/>
    </source>
</evidence>
<keyword evidence="6 7" id="KW-0408">Iron</keyword>
<sequence length="416" mass="45434">METLLPDKIDTLFINCHLATMADTALSVIKKGALAVTGKTISWMGKEKDLPKNFKGRCQKIIDCKNGWILPGFVDCHTHLVWAGSRSNEFKMRLEGATYEEISKKGGGIFSTVKATRNASTEHLFVLAAKRVNALFKQGITTLEIKSGYGLNLETELKILKVIQRLDDHFPLHIDATFLGAHALPQEFVNNPDGYVDLVTQTMLPKVKSQAIATAVDVFCERIAFSLDQTKKVFETAGNLGFNIKLHAEQLSDSNGAALAAQFNALSCDHLEYLSLSGAQKMARHNVTAVLLPGAFYFLKQTQKPPVDVFRDLKIPIALATDLNPGSSPVHSMTLILNMACMLFDLTCEEALLGATINGAKALGLDCSKGSLETGKDADLVVWDIDTPADLCYLAGLSPSNIVMIKGRIHHDEPYN</sequence>
<feature type="binding site" evidence="7">
    <location>
        <position position="79"/>
    </location>
    <ligand>
        <name>Fe(3+)</name>
        <dbReference type="ChEBI" id="CHEBI:29034"/>
    </ligand>
</feature>
<evidence type="ECO:0000256" key="1">
    <source>
        <dbReference type="ARBA" id="ARBA00012864"/>
    </source>
</evidence>
<dbReference type="GO" id="GO:0050480">
    <property type="term" value="F:imidazolonepropionase activity"/>
    <property type="evidence" value="ECO:0007669"/>
    <property type="project" value="UniProtKB-UniRule"/>
</dbReference>
<keyword evidence="4 7" id="KW-0369">Histidine metabolism</keyword>
<dbReference type="NCBIfam" id="TIGR01224">
    <property type="entry name" value="hutI"/>
    <property type="match status" value="1"/>
</dbReference>
<feature type="binding site" evidence="7">
    <location>
        <position position="149"/>
    </location>
    <ligand>
        <name>4-imidazolone-5-propanoate</name>
        <dbReference type="ChEBI" id="CHEBI:77893"/>
    </ligand>
</feature>
<dbReference type="Proteomes" id="UP000199608">
    <property type="component" value="Unassembled WGS sequence"/>
</dbReference>
<dbReference type="InterPro" id="IPR006680">
    <property type="entry name" value="Amidohydro-rel"/>
</dbReference>
<dbReference type="GO" id="GO:0019557">
    <property type="term" value="P:L-histidine catabolic process to glutamate and formate"/>
    <property type="evidence" value="ECO:0007669"/>
    <property type="project" value="UniProtKB-UniPathway"/>
</dbReference>